<protein>
    <submittedName>
        <fullName evidence="2">Uncharacterized protein</fullName>
    </submittedName>
</protein>
<dbReference type="EMBL" id="JH159151">
    <property type="protein sequence ID" value="EGZ28674.1"/>
    <property type="molecule type" value="Genomic_DNA"/>
</dbReference>
<accession>G4YPS7</accession>
<sequence>MTAEPSKKRPAESKPDMDTTGTKRCRRNSTHQPAGRSVSSSNHAATQATAKSTISSTPYVSPLERFKLRRAERKAAEITVTTKEALERFIKTNDVNQPSVRARLKVEGKVVWTSTHTVKTGDVARIHIVDKEARNPWMSRKKHSATNTIKTTWHLTRC</sequence>
<name>G4YPS7_PHYSP</name>
<organism evidence="2 3">
    <name type="scientific">Phytophthora sojae (strain P6497)</name>
    <name type="common">Soybean stem and root rot agent</name>
    <name type="synonym">Phytophthora megasperma f. sp. glycines</name>
    <dbReference type="NCBI Taxonomy" id="1094619"/>
    <lineage>
        <taxon>Eukaryota</taxon>
        <taxon>Sar</taxon>
        <taxon>Stramenopiles</taxon>
        <taxon>Oomycota</taxon>
        <taxon>Peronosporomycetes</taxon>
        <taxon>Peronosporales</taxon>
        <taxon>Peronosporaceae</taxon>
        <taxon>Phytophthora</taxon>
    </lineage>
</organism>
<proteinExistence type="predicted"/>
<feature type="region of interest" description="Disordered" evidence="1">
    <location>
        <begin position="1"/>
        <end position="63"/>
    </location>
</feature>
<dbReference type="RefSeq" id="XP_009515949.1">
    <property type="nucleotide sequence ID" value="XM_009517654.1"/>
</dbReference>
<gene>
    <name evidence="2" type="ORF">PHYSODRAFT_294161</name>
</gene>
<feature type="compositionally biased region" description="Polar residues" evidence="1">
    <location>
        <begin position="37"/>
        <end position="59"/>
    </location>
</feature>
<dbReference type="KEGG" id="psoj:PHYSODRAFT_294161"/>
<dbReference type="AlphaFoldDB" id="G4YPS7"/>
<evidence type="ECO:0000313" key="3">
    <source>
        <dbReference type="Proteomes" id="UP000002640"/>
    </source>
</evidence>
<evidence type="ECO:0000256" key="1">
    <source>
        <dbReference type="SAM" id="MobiDB-lite"/>
    </source>
</evidence>
<dbReference type="GeneID" id="20641061"/>
<evidence type="ECO:0000313" key="2">
    <source>
        <dbReference type="EMBL" id="EGZ28674.1"/>
    </source>
</evidence>
<reference evidence="2 3" key="1">
    <citation type="journal article" date="2006" name="Science">
        <title>Phytophthora genome sequences uncover evolutionary origins and mechanisms of pathogenesis.</title>
        <authorList>
            <person name="Tyler B.M."/>
            <person name="Tripathy S."/>
            <person name="Zhang X."/>
            <person name="Dehal P."/>
            <person name="Jiang R.H."/>
            <person name="Aerts A."/>
            <person name="Arredondo F.D."/>
            <person name="Baxter L."/>
            <person name="Bensasson D."/>
            <person name="Beynon J.L."/>
            <person name="Chapman J."/>
            <person name="Damasceno C.M."/>
            <person name="Dorrance A.E."/>
            <person name="Dou D."/>
            <person name="Dickerman A.W."/>
            <person name="Dubchak I.L."/>
            <person name="Garbelotto M."/>
            <person name="Gijzen M."/>
            <person name="Gordon S.G."/>
            <person name="Govers F."/>
            <person name="Grunwald N.J."/>
            <person name="Huang W."/>
            <person name="Ivors K.L."/>
            <person name="Jones R.W."/>
            <person name="Kamoun S."/>
            <person name="Krampis K."/>
            <person name="Lamour K.H."/>
            <person name="Lee M.K."/>
            <person name="McDonald W.H."/>
            <person name="Medina M."/>
            <person name="Meijer H.J."/>
            <person name="Nordberg E.K."/>
            <person name="Maclean D.J."/>
            <person name="Ospina-Giraldo M.D."/>
            <person name="Morris P.F."/>
            <person name="Phuntumart V."/>
            <person name="Putnam N.H."/>
            <person name="Rash S."/>
            <person name="Rose J.K."/>
            <person name="Sakihama Y."/>
            <person name="Salamov A.A."/>
            <person name="Savidor A."/>
            <person name="Scheuring C.F."/>
            <person name="Smith B.M."/>
            <person name="Sobral B.W."/>
            <person name="Terry A."/>
            <person name="Torto-Alalibo T.A."/>
            <person name="Win J."/>
            <person name="Xu Z."/>
            <person name="Zhang H."/>
            <person name="Grigoriev I.V."/>
            <person name="Rokhsar D.S."/>
            <person name="Boore J.L."/>
        </authorList>
    </citation>
    <scope>NUCLEOTIDE SEQUENCE [LARGE SCALE GENOMIC DNA]</scope>
    <source>
        <strain evidence="2 3">P6497</strain>
    </source>
</reference>
<feature type="compositionally biased region" description="Basic and acidic residues" evidence="1">
    <location>
        <begin position="1"/>
        <end position="17"/>
    </location>
</feature>
<dbReference type="Proteomes" id="UP000002640">
    <property type="component" value="Unassembled WGS sequence"/>
</dbReference>
<keyword evidence="3" id="KW-1185">Reference proteome</keyword>
<dbReference type="InParanoid" id="G4YPS7"/>